<dbReference type="EMBL" id="JAVRJZ010000001">
    <property type="protein sequence ID" value="KAK2726882.1"/>
    <property type="molecule type" value="Genomic_DNA"/>
</dbReference>
<keyword evidence="2" id="KW-1185">Reference proteome</keyword>
<gene>
    <name evidence="1" type="ORF">QYM36_007658</name>
</gene>
<evidence type="ECO:0000313" key="1">
    <source>
        <dbReference type="EMBL" id="KAK2726882.1"/>
    </source>
</evidence>
<comment type="caution">
    <text evidence="1">The sequence shown here is derived from an EMBL/GenBank/DDBJ whole genome shotgun (WGS) entry which is preliminary data.</text>
</comment>
<proteinExistence type="predicted"/>
<sequence>MIEKAESFLKTKDIIFNFSEMLYLQDLPLVPPWTSESIKYLTNKFEKEDPFNYIRFNHLMVTEYKEHSMVYTDGSKNNEDAAAAFVILTLKKTEIVKLDPSQFIFQAEFFANADSSVSWQITDNTRPIETTENITVLDKPNSVFTQDDMTQMHELEKAFTSLGLSESLGVD</sequence>
<reference evidence="1" key="1">
    <citation type="submission" date="2023-07" db="EMBL/GenBank/DDBJ databases">
        <title>Chromosome-level genome assembly of Artemia franciscana.</title>
        <authorList>
            <person name="Jo E."/>
        </authorList>
    </citation>
    <scope>NUCLEOTIDE SEQUENCE</scope>
    <source>
        <tissue evidence="1">Whole body</tissue>
    </source>
</reference>
<name>A0AA88LDW5_ARTSF</name>
<protein>
    <submittedName>
        <fullName evidence="1">Uncharacterized protein</fullName>
    </submittedName>
</protein>
<organism evidence="1 2">
    <name type="scientific">Artemia franciscana</name>
    <name type="common">Brine shrimp</name>
    <name type="synonym">Artemia sanfranciscana</name>
    <dbReference type="NCBI Taxonomy" id="6661"/>
    <lineage>
        <taxon>Eukaryota</taxon>
        <taxon>Metazoa</taxon>
        <taxon>Ecdysozoa</taxon>
        <taxon>Arthropoda</taxon>
        <taxon>Crustacea</taxon>
        <taxon>Branchiopoda</taxon>
        <taxon>Anostraca</taxon>
        <taxon>Artemiidae</taxon>
        <taxon>Artemia</taxon>
    </lineage>
</organism>
<dbReference type="Proteomes" id="UP001187531">
    <property type="component" value="Unassembled WGS sequence"/>
</dbReference>
<dbReference type="AlphaFoldDB" id="A0AA88LDW5"/>
<evidence type="ECO:0000313" key="2">
    <source>
        <dbReference type="Proteomes" id="UP001187531"/>
    </source>
</evidence>
<accession>A0AA88LDW5</accession>